<dbReference type="Proteomes" id="UP000179219">
    <property type="component" value="Unassembled WGS sequence"/>
</dbReference>
<organism evidence="4 5">
    <name type="scientific">Candidatus Woesebacteria bacterium RBG_13_34_9</name>
    <dbReference type="NCBI Taxonomy" id="1802477"/>
    <lineage>
        <taxon>Bacteria</taxon>
        <taxon>Candidatus Woeseibacteriota</taxon>
    </lineage>
</organism>
<evidence type="ECO:0000259" key="3">
    <source>
        <dbReference type="PROSITE" id="PS50853"/>
    </source>
</evidence>
<dbReference type="AlphaFoldDB" id="A0A1F7X4L5"/>
<evidence type="ECO:0000313" key="4">
    <source>
        <dbReference type="EMBL" id="OGM10040.1"/>
    </source>
</evidence>
<gene>
    <name evidence="4" type="ORF">A2159_00345</name>
</gene>
<dbReference type="SUPFAM" id="SSF49265">
    <property type="entry name" value="Fibronectin type III"/>
    <property type="match status" value="1"/>
</dbReference>
<evidence type="ECO:0000256" key="1">
    <source>
        <dbReference type="SAM" id="Phobius"/>
    </source>
</evidence>
<name>A0A1F7X4L5_9BACT</name>
<protein>
    <recommendedName>
        <fullName evidence="3">Fibronectin type-III domain-containing protein</fullName>
    </recommendedName>
</protein>
<sequence length="279" mass="29975">MKKALFIFLLILACFLLPGNVFATNVPEFPSCSNPQGDLKISYVGGEHQIVGETTLRSGSDAVYFINGYDALLQCFCPSGGDGIQSVWWKIGDMCEEDIESYVNSGWIFVSQGTDWGLAEGSYLAKNTSYSCGGAIITPTPSGGFQLGGPPICTADRPEAPQLLSVVREGSYATINWTKVDKATHYTISYGTSSENLQYGVWNTGNVISYKIGALDPNQKYYFTVYAVNDCMPSLPSTTTPSGGVLGLAATGNLTEIYSLLSFGAFSVVFGLALRKKSR</sequence>
<dbReference type="Gene3D" id="2.60.40.10">
    <property type="entry name" value="Immunoglobulins"/>
    <property type="match status" value="1"/>
</dbReference>
<comment type="caution">
    <text evidence="4">The sequence shown here is derived from an EMBL/GenBank/DDBJ whole genome shotgun (WGS) entry which is preliminary data.</text>
</comment>
<accession>A0A1F7X4L5</accession>
<dbReference type="EMBL" id="MGFP01000016">
    <property type="protein sequence ID" value="OGM10040.1"/>
    <property type="molecule type" value="Genomic_DNA"/>
</dbReference>
<feature type="chain" id="PRO_5009533704" description="Fibronectin type-III domain-containing protein" evidence="2">
    <location>
        <begin position="24"/>
        <end position="279"/>
    </location>
</feature>
<keyword evidence="1" id="KW-0812">Transmembrane</keyword>
<dbReference type="PROSITE" id="PS50853">
    <property type="entry name" value="FN3"/>
    <property type="match status" value="1"/>
</dbReference>
<feature type="domain" description="Fibronectin type-III" evidence="3">
    <location>
        <begin position="157"/>
        <end position="248"/>
    </location>
</feature>
<keyword evidence="1" id="KW-0472">Membrane</keyword>
<dbReference type="InterPro" id="IPR003961">
    <property type="entry name" value="FN3_dom"/>
</dbReference>
<dbReference type="InterPro" id="IPR036116">
    <property type="entry name" value="FN3_sf"/>
</dbReference>
<dbReference type="InterPro" id="IPR013783">
    <property type="entry name" value="Ig-like_fold"/>
</dbReference>
<keyword evidence="2" id="KW-0732">Signal</keyword>
<dbReference type="SMART" id="SM00060">
    <property type="entry name" value="FN3"/>
    <property type="match status" value="1"/>
</dbReference>
<dbReference type="CDD" id="cd00063">
    <property type="entry name" value="FN3"/>
    <property type="match status" value="1"/>
</dbReference>
<reference evidence="4 5" key="1">
    <citation type="journal article" date="2016" name="Nat. Commun.">
        <title>Thousands of microbial genomes shed light on interconnected biogeochemical processes in an aquifer system.</title>
        <authorList>
            <person name="Anantharaman K."/>
            <person name="Brown C.T."/>
            <person name="Hug L.A."/>
            <person name="Sharon I."/>
            <person name="Castelle C.J."/>
            <person name="Probst A.J."/>
            <person name="Thomas B.C."/>
            <person name="Singh A."/>
            <person name="Wilkins M.J."/>
            <person name="Karaoz U."/>
            <person name="Brodie E.L."/>
            <person name="Williams K.H."/>
            <person name="Hubbard S.S."/>
            <person name="Banfield J.F."/>
        </authorList>
    </citation>
    <scope>NUCLEOTIDE SEQUENCE [LARGE SCALE GENOMIC DNA]</scope>
</reference>
<proteinExistence type="predicted"/>
<feature type="transmembrane region" description="Helical" evidence="1">
    <location>
        <begin position="257"/>
        <end position="274"/>
    </location>
</feature>
<dbReference type="Pfam" id="PF00041">
    <property type="entry name" value="fn3"/>
    <property type="match status" value="1"/>
</dbReference>
<keyword evidence="1" id="KW-1133">Transmembrane helix</keyword>
<evidence type="ECO:0000313" key="5">
    <source>
        <dbReference type="Proteomes" id="UP000179219"/>
    </source>
</evidence>
<feature type="signal peptide" evidence="2">
    <location>
        <begin position="1"/>
        <end position="23"/>
    </location>
</feature>
<evidence type="ECO:0000256" key="2">
    <source>
        <dbReference type="SAM" id="SignalP"/>
    </source>
</evidence>